<protein>
    <submittedName>
        <fullName evidence="2">Uncharacterized protein</fullName>
    </submittedName>
</protein>
<organism evidence="2 3">
    <name type="scientific">Aspergillus brasiliensis</name>
    <dbReference type="NCBI Taxonomy" id="319629"/>
    <lineage>
        <taxon>Eukaryota</taxon>
        <taxon>Fungi</taxon>
        <taxon>Dikarya</taxon>
        <taxon>Ascomycota</taxon>
        <taxon>Pezizomycotina</taxon>
        <taxon>Eurotiomycetes</taxon>
        <taxon>Eurotiomycetidae</taxon>
        <taxon>Eurotiales</taxon>
        <taxon>Aspergillaceae</taxon>
        <taxon>Aspergillus</taxon>
        <taxon>Aspergillus subgen. Circumdati</taxon>
    </lineage>
</organism>
<name>A0A9W6DQT8_9EURO</name>
<proteinExistence type="predicted"/>
<reference evidence="2" key="1">
    <citation type="submission" date="2022-07" db="EMBL/GenBank/DDBJ databases">
        <title>Taxonomy of Aspergillus series Nigri: significant species reduction supported by multi-species coalescent approaches.</title>
        <authorList>
            <person name="Bian C."/>
            <person name="Kusuya Y."/>
            <person name="Sklenar F."/>
            <person name="D'hooge E."/>
            <person name="Yaguchi T."/>
            <person name="Takahashi H."/>
            <person name="Hubka V."/>
        </authorList>
    </citation>
    <scope>NUCLEOTIDE SEQUENCE</scope>
    <source>
        <strain evidence="2">CBS 733.88</strain>
    </source>
</reference>
<feature type="region of interest" description="Disordered" evidence="1">
    <location>
        <begin position="1"/>
        <end position="23"/>
    </location>
</feature>
<evidence type="ECO:0000313" key="2">
    <source>
        <dbReference type="EMBL" id="GKZ23692.1"/>
    </source>
</evidence>
<sequence length="166" mass="19646">MSSSQVASHQPDDTPPNEKSQFRMIKEAGFNNMHDFMISHGLKPYNHEDYGEASQILDTMRRYDQEYWEAEQQERYQEPYEDQEAGCGEPGLVYQGYWETELDIQDCENWEEKSVQFYHDLYEGYEADQNYPDYEDYEADTSEPVEAGYAYSDSGINDSFCDYHYD</sequence>
<gene>
    <name evidence="2" type="ORF">AbraCBS73388_010267</name>
</gene>
<evidence type="ECO:0000256" key="1">
    <source>
        <dbReference type="SAM" id="MobiDB-lite"/>
    </source>
</evidence>
<dbReference type="Proteomes" id="UP001143548">
    <property type="component" value="Unassembled WGS sequence"/>
</dbReference>
<comment type="caution">
    <text evidence="2">The sequence shown here is derived from an EMBL/GenBank/DDBJ whole genome shotgun (WGS) entry which is preliminary data.</text>
</comment>
<evidence type="ECO:0000313" key="3">
    <source>
        <dbReference type="Proteomes" id="UP001143548"/>
    </source>
</evidence>
<dbReference type="EMBL" id="BROQ01000071">
    <property type="protein sequence ID" value="GKZ23692.1"/>
    <property type="molecule type" value="Genomic_DNA"/>
</dbReference>
<dbReference type="AlphaFoldDB" id="A0A9W6DQT8"/>
<accession>A0A9W6DQT8</accession>